<dbReference type="AlphaFoldDB" id="A0A1H6F8Z3"/>
<protein>
    <submittedName>
        <fullName evidence="1">Uncharacterized protein</fullName>
    </submittedName>
</protein>
<dbReference type="Proteomes" id="UP000236724">
    <property type="component" value="Unassembled WGS sequence"/>
</dbReference>
<evidence type="ECO:0000313" key="1">
    <source>
        <dbReference type="EMBL" id="SEH05484.1"/>
    </source>
</evidence>
<dbReference type="EMBL" id="FMSV02000284">
    <property type="protein sequence ID" value="SEH05484.1"/>
    <property type="molecule type" value="Genomic_DNA"/>
</dbReference>
<gene>
    <name evidence="1" type="ORF">MBHS_01338</name>
</gene>
<sequence>MTTTFTALIDGVAKHFKASGTGSELDPFIPRHISESGIVADESNLVSAFLENATHGNDQCQDGSSTPIEYAYTAPAGKIFLCSRLMIYMEDSTNFTSESFGGLGVALTNGWGMALNGTAAFSVKTNWELAIHMFDITGNALFGKDNQTMIGRFSFNKFTGGSCGVTIRPGESISTILNDDLTNLDILSVMAQGILIDE</sequence>
<accession>A0A1H6F8Z3</accession>
<name>A0A1H6F8Z3_9GAMM</name>
<organism evidence="1 2">
    <name type="scientific">Candidatus Venteria ishoeyi</name>
    <dbReference type="NCBI Taxonomy" id="1899563"/>
    <lineage>
        <taxon>Bacteria</taxon>
        <taxon>Pseudomonadati</taxon>
        <taxon>Pseudomonadota</taxon>
        <taxon>Gammaproteobacteria</taxon>
        <taxon>Thiotrichales</taxon>
        <taxon>Thiotrichaceae</taxon>
        <taxon>Venteria</taxon>
    </lineage>
</organism>
<dbReference type="RefSeq" id="WP_103919407.1">
    <property type="nucleotide sequence ID" value="NZ_FMSV02000284.1"/>
</dbReference>
<keyword evidence="2" id="KW-1185">Reference proteome</keyword>
<reference evidence="1 2" key="1">
    <citation type="submission" date="2016-10" db="EMBL/GenBank/DDBJ databases">
        <authorList>
            <person name="de Groot N.N."/>
        </authorList>
    </citation>
    <scope>NUCLEOTIDE SEQUENCE [LARGE SCALE GENOMIC DNA]</scope>
    <source>
        <strain evidence="1">MBHS1</strain>
    </source>
</reference>
<evidence type="ECO:0000313" key="2">
    <source>
        <dbReference type="Proteomes" id="UP000236724"/>
    </source>
</evidence>
<proteinExistence type="predicted"/>